<comment type="caution">
    <text evidence="9">The sequence shown here is derived from an EMBL/GenBank/DDBJ whole genome shotgun (WGS) entry which is preliminary data.</text>
</comment>
<evidence type="ECO:0000256" key="1">
    <source>
        <dbReference type="ARBA" id="ARBA00001947"/>
    </source>
</evidence>
<keyword evidence="8" id="KW-0482">Metalloprotease</keyword>
<dbReference type="Gene3D" id="3.30.70.360">
    <property type="match status" value="4"/>
</dbReference>
<dbReference type="PANTHER" id="PTHR43808:SF31">
    <property type="entry name" value="N-ACETYL-L-CITRULLINE DEACETYLASE"/>
    <property type="match status" value="1"/>
</dbReference>
<dbReference type="Gene3D" id="3.40.630.10">
    <property type="entry name" value="Zn peptidases"/>
    <property type="match status" value="2"/>
</dbReference>
<protein>
    <submittedName>
        <fullName evidence="9">Sapep family Mn(2+)-dependent dipeptidase</fullName>
        <ecNumber evidence="9">3.4.13.-</ecNumber>
    </submittedName>
</protein>
<dbReference type="AlphaFoldDB" id="A0AAW9JQG6"/>
<dbReference type="GO" id="GO:0008777">
    <property type="term" value="F:acetylornithine deacetylase activity"/>
    <property type="evidence" value="ECO:0007669"/>
    <property type="project" value="TreeGrafter"/>
</dbReference>
<dbReference type="Proteomes" id="UP001290462">
    <property type="component" value="Unassembled WGS sequence"/>
</dbReference>
<dbReference type="GO" id="GO:0008237">
    <property type="term" value="F:metallopeptidase activity"/>
    <property type="evidence" value="ECO:0007669"/>
    <property type="project" value="UniProtKB-KW"/>
</dbReference>
<keyword evidence="4" id="KW-0479">Metal-binding</keyword>
<dbReference type="RefSeq" id="WP_322808951.1">
    <property type="nucleotide sequence ID" value="NZ_JAVBVO010000003.1"/>
</dbReference>
<dbReference type="InterPro" id="IPR010964">
    <property type="entry name" value="M20A_pepV-rel"/>
</dbReference>
<organism evidence="9 10">
    <name type="scientific">Carnobacterium maltaromaticum</name>
    <name type="common">Carnobacterium piscicola</name>
    <dbReference type="NCBI Taxonomy" id="2751"/>
    <lineage>
        <taxon>Bacteria</taxon>
        <taxon>Bacillati</taxon>
        <taxon>Bacillota</taxon>
        <taxon>Bacilli</taxon>
        <taxon>Lactobacillales</taxon>
        <taxon>Carnobacteriaceae</taxon>
        <taxon>Carnobacterium</taxon>
    </lineage>
</organism>
<comment type="similarity">
    <text evidence="2">Belongs to the peptidase M20A family.</text>
</comment>
<dbReference type="EMBL" id="JAVBVO010000003">
    <property type="protein sequence ID" value="MDZ5758900.1"/>
    <property type="molecule type" value="Genomic_DNA"/>
</dbReference>
<dbReference type="NCBIfam" id="TIGR01887">
    <property type="entry name" value="dipeptidaselike"/>
    <property type="match status" value="1"/>
</dbReference>
<dbReference type="GO" id="GO:0008270">
    <property type="term" value="F:zinc ion binding"/>
    <property type="evidence" value="ECO:0007669"/>
    <property type="project" value="InterPro"/>
</dbReference>
<dbReference type="GO" id="GO:0006508">
    <property type="term" value="P:proteolysis"/>
    <property type="evidence" value="ECO:0007669"/>
    <property type="project" value="UniProtKB-KW"/>
</dbReference>
<sequence length="435" mass="47493">MHEQIKAAVKGKEAEFLAGLKKVMKVDSVKGLAETGAPFGKGPKKALETALDLASALGFETKIVSDAVGYAQYGTNNDEYIGVVGHLDVVEAGSGWSYPPFDLTLEAGVLYGRGVLDNKGPAISTLYALAVLKELNIPLSKTIRILFGTDEESGSADIPLYLATEKPPIYGFTPDCKYPAVYGERGLVGIEIVTVMPEKELKQISNFKGTFTRSSVPDHLEVTLKNGEEIQIEGKRAPSNAPEMGENVLTKFAEIATNEHFFTGKLADYFSWLAAALHLKHDGSGLGIDFSDQASGKLMLTPYAFKIEKNKVHLTLSIRYPISVTEENILVELKQHLPMDSQLQIIRKMPATSFPLDHPMLKIMQEVYEECTGMDGTPVTTTGATYARTMPNIVAFGPSFPGQKGIAHNKDEYMDLTDLMKNMEIYAVTMAELAK</sequence>
<proteinExistence type="inferred from homology"/>
<evidence type="ECO:0000256" key="7">
    <source>
        <dbReference type="ARBA" id="ARBA00022997"/>
    </source>
</evidence>
<evidence type="ECO:0000256" key="4">
    <source>
        <dbReference type="ARBA" id="ARBA00022723"/>
    </source>
</evidence>
<accession>A0AAW9JQG6</accession>
<keyword evidence="7 9" id="KW-0224">Dipeptidase</keyword>
<dbReference type="GO" id="GO:0016805">
    <property type="term" value="F:dipeptidase activity"/>
    <property type="evidence" value="ECO:0007669"/>
    <property type="project" value="UniProtKB-KW"/>
</dbReference>
<gene>
    <name evidence="9" type="ORF">RAK27_09560</name>
</gene>
<evidence type="ECO:0000256" key="8">
    <source>
        <dbReference type="ARBA" id="ARBA00023049"/>
    </source>
</evidence>
<keyword evidence="6" id="KW-0862">Zinc</keyword>
<dbReference type="Pfam" id="PF01546">
    <property type="entry name" value="Peptidase_M20"/>
    <property type="match status" value="1"/>
</dbReference>
<dbReference type="InterPro" id="IPR001261">
    <property type="entry name" value="ArgE/DapE_CS"/>
</dbReference>
<evidence type="ECO:0000256" key="3">
    <source>
        <dbReference type="ARBA" id="ARBA00022670"/>
    </source>
</evidence>
<dbReference type="PANTHER" id="PTHR43808">
    <property type="entry name" value="ACETYLORNITHINE DEACETYLASE"/>
    <property type="match status" value="1"/>
</dbReference>
<dbReference type="InterPro" id="IPR050072">
    <property type="entry name" value="Peptidase_M20A"/>
</dbReference>
<dbReference type="GO" id="GO:0006526">
    <property type="term" value="P:L-arginine biosynthetic process"/>
    <property type="evidence" value="ECO:0007669"/>
    <property type="project" value="TreeGrafter"/>
</dbReference>
<keyword evidence="5 9" id="KW-0378">Hydrolase</keyword>
<dbReference type="EC" id="3.4.13.-" evidence="9"/>
<evidence type="ECO:0000313" key="9">
    <source>
        <dbReference type="EMBL" id="MDZ5758900.1"/>
    </source>
</evidence>
<comment type="cofactor">
    <cofactor evidence="1">
        <name>Zn(2+)</name>
        <dbReference type="ChEBI" id="CHEBI:29105"/>
    </cofactor>
</comment>
<evidence type="ECO:0000256" key="5">
    <source>
        <dbReference type="ARBA" id="ARBA00022801"/>
    </source>
</evidence>
<dbReference type="SUPFAM" id="SSF55031">
    <property type="entry name" value="Bacterial exopeptidase dimerisation domain"/>
    <property type="match status" value="1"/>
</dbReference>
<evidence type="ECO:0000256" key="2">
    <source>
        <dbReference type="ARBA" id="ARBA00006247"/>
    </source>
</evidence>
<name>A0AAW9JQG6_CARML</name>
<dbReference type="SUPFAM" id="SSF53187">
    <property type="entry name" value="Zn-dependent exopeptidases"/>
    <property type="match status" value="1"/>
</dbReference>
<dbReference type="InterPro" id="IPR002933">
    <property type="entry name" value="Peptidase_M20"/>
</dbReference>
<evidence type="ECO:0000313" key="10">
    <source>
        <dbReference type="Proteomes" id="UP001290462"/>
    </source>
</evidence>
<dbReference type="InterPro" id="IPR036264">
    <property type="entry name" value="Bact_exopeptidase_dim_dom"/>
</dbReference>
<reference evidence="9" key="1">
    <citation type="submission" date="2023-08" db="EMBL/GenBank/DDBJ databases">
        <title>Genomic characterization of piscicolin 126 produced by Carnobacterium maltaromaticum CM22 strain isolated from salmon (Salmo salar).</title>
        <authorList>
            <person name="Gonzalez-Gragera E."/>
            <person name="Garcia-Lopez J.D."/>
            <person name="Teso-Perez C."/>
            <person name="Gimenez-Hernandez I."/>
            <person name="Peralta-Sanchez J.M."/>
            <person name="Valdivia E."/>
            <person name="Montalban-Lopez M."/>
            <person name="Martin-Platero A.M."/>
            <person name="Banos A."/>
            <person name="Martinez-Bueno M."/>
        </authorList>
    </citation>
    <scope>NUCLEOTIDE SEQUENCE</scope>
    <source>
        <strain evidence="9">CM22</strain>
    </source>
</reference>
<dbReference type="PROSITE" id="PS00758">
    <property type="entry name" value="ARGE_DAPE_CPG2_1"/>
    <property type="match status" value="1"/>
</dbReference>
<evidence type="ECO:0000256" key="6">
    <source>
        <dbReference type="ARBA" id="ARBA00022833"/>
    </source>
</evidence>
<keyword evidence="3" id="KW-0645">Protease</keyword>